<accession>A0AAN9A152</accession>
<comment type="caution">
    <text evidence="9">The sequence shown here is derived from an EMBL/GenBank/DDBJ whole genome shotgun (WGS) entry which is preliminary data.</text>
</comment>
<feature type="transmembrane region" description="Helical" evidence="8">
    <location>
        <begin position="159"/>
        <end position="177"/>
    </location>
</feature>
<dbReference type="Pfam" id="PF07851">
    <property type="entry name" value="TMEM120A-B"/>
    <property type="match status" value="1"/>
</dbReference>
<comment type="subcellular location">
    <subcellularLocation>
        <location evidence="1">Membrane</location>
        <topology evidence="1">Multi-pass membrane protein</topology>
    </subcellularLocation>
</comment>
<reference evidence="9 10" key="1">
    <citation type="submission" date="2023-11" db="EMBL/GenBank/DDBJ databases">
        <title>Halocaridina rubra genome assembly.</title>
        <authorList>
            <person name="Smith C."/>
        </authorList>
    </citation>
    <scope>NUCLEOTIDE SEQUENCE [LARGE SCALE GENOMIC DNA]</scope>
    <source>
        <strain evidence="9">EP-1</strain>
        <tissue evidence="9">Whole</tissue>
    </source>
</reference>
<evidence type="ECO:0000256" key="7">
    <source>
        <dbReference type="SAM" id="MobiDB-lite"/>
    </source>
</evidence>
<evidence type="ECO:0000256" key="1">
    <source>
        <dbReference type="ARBA" id="ARBA00004141"/>
    </source>
</evidence>
<feature type="region of interest" description="Disordered" evidence="7">
    <location>
        <begin position="436"/>
        <end position="471"/>
    </location>
</feature>
<evidence type="ECO:0000256" key="6">
    <source>
        <dbReference type="SAM" id="Coils"/>
    </source>
</evidence>
<comment type="similarity">
    <text evidence="2">Belongs to the TMEM120 family.</text>
</comment>
<protein>
    <recommendedName>
        <fullName evidence="11">Transmembrane protein 120 homolog</fullName>
    </recommendedName>
</protein>
<dbReference type="Proteomes" id="UP001381693">
    <property type="component" value="Unassembled WGS sequence"/>
</dbReference>
<keyword evidence="5 8" id="KW-0472">Membrane</keyword>
<dbReference type="PANTHER" id="PTHR21433">
    <property type="entry name" value="TRANSMEMBRANE PROTEIN INDUCED BY TUMOR NECROSIS FACTOR ALPHA"/>
    <property type="match status" value="1"/>
</dbReference>
<evidence type="ECO:0000256" key="4">
    <source>
        <dbReference type="ARBA" id="ARBA00022989"/>
    </source>
</evidence>
<evidence type="ECO:0000313" key="10">
    <source>
        <dbReference type="Proteomes" id="UP001381693"/>
    </source>
</evidence>
<feature type="transmembrane region" description="Helical" evidence="8">
    <location>
        <begin position="263"/>
        <end position="281"/>
    </location>
</feature>
<feature type="transmembrane region" description="Helical" evidence="8">
    <location>
        <begin position="301"/>
        <end position="324"/>
    </location>
</feature>
<feature type="coiled-coil region" evidence="6">
    <location>
        <begin position="13"/>
        <end position="43"/>
    </location>
</feature>
<name>A0AAN9A152_HALRR</name>
<gene>
    <name evidence="9" type="ORF">SK128_008990</name>
</gene>
<evidence type="ECO:0008006" key="11">
    <source>
        <dbReference type="Google" id="ProtNLM"/>
    </source>
</evidence>
<feature type="transmembrane region" description="Helical" evidence="8">
    <location>
        <begin position="135"/>
        <end position="153"/>
    </location>
</feature>
<keyword evidence="4 8" id="KW-1133">Transmembrane helix</keyword>
<feature type="transmembrane region" description="Helical" evidence="8">
    <location>
        <begin position="219"/>
        <end position="236"/>
    </location>
</feature>
<proteinExistence type="inferred from homology"/>
<evidence type="ECO:0000256" key="2">
    <source>
        <dbReference type="ARBA" id="ARBA00009700"/>
    </source>
</evidence>
<keyword evidence="10" id="KW-1185">Reference proteome</keyword>
<dbReference type="GO" id="GO:0016020">
    <property type="term" value="C:membrane"/>
    <property type="evidence" value="ECO:0007669"/>
    <property type="project" value="UniProtKB-SubCell"/>
</dbReference>
<dbReference type="EMBL" id="JAXCGZ010015110">
    <property type="protein sequence ID" value="KAK7071258.1"/>
    <property type="molecule type" value="Genomic_DNA"/>
</dbReference>
<dbReference type="PANTHER" id="PTHR21433:SF0">
    <property type="entry name" value="TRANSMEMBRANE PROTEIN 120 HOMOLOG"/>
    <property type="match status" value="1"/>
</dbReference>
<dbReference type="AlphaFoldDB" id="A0AAN9A152"/>
<keyword evidence="3 8" id="KW-0812">Transmembrane</keyword>
<evidence type="ECO:0000256" key="5">
    <source>
        <dbReference type="ARBA" id="ARBA00023136"/>
    </source>
</evidence>
<organism evidence="9 10">
    <name type="scientific">Halocaridina rubra</name>
    <name type="common">Hawaiian red shrimp</name>
    <dbReference type="NCBI Taxonomy" id="373956"/>
    <lineage>
        <taxon>Eukaryota</taxon>
        <taxon>Metazoa</taxon>
        <taxon>Ecdysozoa</taxon>
        <taxon>Arthropoda</taxon>
        <taxon>Crustacea</taxon>
        <taxon>Multicrustacea</taxon>
        <taxon>Malacostraca</taxon>
        <taxon>Eumalacostraca</taxon>
        <taxon>Eucarida</taxon>
        <taxon>Decapoda</taxon>
        <taxon>Pleocyemata</taxon>
        <taxon>Caridea</taxon>
        <taxon>Atyoidea</taxon>
        <taxon>Atyidae</taxon>
        <taxon>Halocaridina</taxon>
    </lineage>
</organism>
<sequence length="471" mass="56027">MEHNSIDACIEEWETLSNEYRALEKIHKEYRQKLDDLTQLQQKCVKGIAHQRYRIGIVKQSLRKLDHRNDIDDAERNVLLQTDLIRRKAQLYDMENNIPKQNGLYLKIILGNINVSILNKDDKYRYKDEYEKFKLVINLVAFAISTFNLLTNFRTVDLIHMFLLVWYYCTLTIRESILKVNGSRIKGWWRAHHFISTIVSGILLIWPNGETYYAFRKQFMLFNMYISSVQYLLFMYQRGCLYRLKALGERDNMDITVEGFHYWMWRGLGFIIPFLLIGYIWELYNAYTLYMLSFTENAEWHVFTLAVFFFILFLGNTLTTLSLIPQKLKERMKFKYRFTRLDKYIWTHKKRRVSFRNPESPQRRTPAARAASFKRDRSNVKEEDEAVIPNSVHQDGVVNVGSTNIGKEYEEVLEEIDQINKIVDDMGKDIDFEQVDRENEEDDAQLLDLSPDAKDANIEDVPTEEEPKKEK</sequence>
<evidence type="ECO:0000256" key="3">
    <source>
        <dbReference type="ARBA" id="ARBA00022692"/>
    </source>
</evidence>
<feature type="region of interest" description="Disordered" evidence="7">
    <location>
        <begin position="355"/>
        <end position="381"/>
    </location>
</feature>
<keyword evidence="6" id="KW-0175">Coiled coil</keyword>
<evidence type="ECO:0000256" key="8">
    <source>
        <dbReference type="SAM" id="Phobius"/>
    </source>
</evidence>
<dbReference type="InterPro" id="IPR012926">
    <property type="entry name" value="TMEM120A/B"/>
</dbReference>
<evidence type="ECO:0000313" key="9">
    <source>
        <dbReference type="EMBL" id="KAK7071258.1"/>
    </source>
</evidence>
<feature type="transmembrane region" description="Helical" evidence="8">
    <location>
        <begin position="189"/>
        <end position="207"/>
    </location>
</feature>